<dbReference type="Pfam" id="PF01112">
    <property type="entry name" value="Asparaginase_2"/>
    <property type="match status" value="2"/>
</dbReference>
<proteinExistence type="evidence at transcript level"/>
<evidence type="ECO:0000256" key="1">
    <source>
        <dbReference type="ARBA" id="ARBA00010872"/>
    </source>
</evidence>
<evidence type="ECO:0000256" key="2">
    <source>
        <dbReference type="PIRSR" id="PIRSR600246-1"/>
    </source>
</evidence>
<feature type="region of interest" description="Disordered" evidence="4">
    <location>
        <begin position="167"/>
        <end position="221"/>
    </location>
</feature>
<dbReference type="PANTHER" id="PTHR10188:SF8">
    <property type="entry name" value="THREONINE ASPARTASE 1"/>
    <property type="match status" value="1"/>
</dbReference>
<dbReference type="GO" id="GO:0051604">
    <property type="term" value="P:protein maturation"/>
    <property type="evidence" value="ECO:0007669"/>
    <property type="project" value="TreeGrafter"/>
</dbReference>
<feature type="site" description="Cleavage; by autolysis" evidence="3">
    <location>
        <begin position="452"/>
        <end position="453"/>
    </location>
</feature>
<comment type="similarity">
    <text evidence="1">Belongs to the Ntn-hydrolase family.</text>
</comment>
<accession>A0A2P2I1Z9</accession>
<organism evidence="5">
    <name type="scientific">Hirondellea gigas</name>
    <dbReference type="NCBI Taxonomy" id="1518452"/>
    <lineage>
        <taxon>Eukaryota</taxon>
        <taxon>Metazoa</taxon>
        <taxon>Ecdysozoa</taxon>
        <taxon>Arthropoda</taxon>
        <taxon>Crustacea</taxon>
        <taxon>Multicrustacea</taxon>
        <taxon>Malacostraca</taxon>
        <taxon>Eumalacostraca</taxon>
        <taxon>Peracarida</taxon>
        <taxon>Amphipoda</taxon>
        <taxon>Amphilochidea</taxon>
        <taxon>Lysianassida</taxon>
        <taxon>Lysianassidira</taxon>
        <taxon>Lysianassoidea</taxon>
        <taxon>Lysianassidae</taxon>
        <taxon>Hirondellea</taxon>
    </lineage>
</organism>
<protein>
    <submittedName>
        <fullName evidence="5">Threonine aspartase 1-like</fullName>
    </submittedName>
</protein>
<feature type="compositionally biased region" description="Polar residues" evidence="4">
    <location>
        <begin position="325"/>
        <end position="336"/>
    </location>
</feature>
<evidence type="ECO:0000256" key="4">
    <source>
        <dbReference type="SAM" id="MobiDB-lite"/>
    </source>
</evidence>
<feature type="region of interest" description="Disordered" evidence="4">
    <location>
        <begin position="315"/>
        <end position="336"/>
    </location>
</feature>
<dbReference type="InterPro" id="IPR029055">
    <property type="entry name" value="Ntn_hydrolases_N"/>
</dbReference>
<dbReference type="SUPFAM" id="SSF56235">
    <property type="entry name" value="N-terminal nucleophile aminohydrolases (Ntn hydrolases)"/>
    <property type="match status" value="2"/>
</dbReference>
<feature type="active site" description="Nucleophile" evidence="2">
    <location>
        <position position="453"/>
    </location>
</feature>
<dbReference type="GO" id="GO:0005737">
    <property type="term" value="C:cytoplasm"/>
    <property type="evidence" value="ECO:0007669"/>
    <property type="project" value="TreeGrafter"/>
</dbReference>
<dbReference type="EMBL" id="IACF01002365">
    <property type="protein sequence ID" value="LAB68021.1"/>
    <property type="molecule type" value="mRNA"/>
</dbReference>
<dbReference type="PANTHER" id="PTHR10188">
    <property type="entry name" value="L-ASPARAGINASE"/>
    <property type="match status" value="1"/>
</dbReference>
<evidence type="ECO:0000256" key="3">
    <source>
        <dbReference type="PIRSR" id="PIRSR600246-3"/>
    </source>
</evidence>
<dbReference type="GO" id="GO:0004298">
    <property type="term" value="F:threonine-type endopeptidase activity"/>
    <property type="evidence" value="ECO:0007669"/>
    <property type="project" value="TreeGrafter"/>
</dbReference>
<feature type="region of interest" description="Disordered" evidence="4">
    <location>
        <begin position="391"/>
        <end position="444"/>
    </location>
</feature>
<sequence>MSGFIALHVGVGNHSIVKYPGYRRVMKDACKEGQKVLRVGGTAVEAVRAAVAVLEACKLTNAGVGSSLTNKDTVECDACVMDGRTLRYGAVAAVPGVRSPVTLAARVLTEQDKHITGDLVPPAFLAGEGARAWAEKRGIATCHPSDLITDESRALQRRCMRHIRKLKNREKKFKQQQEEQRDKDAPSRALLDQKHAPGQHRIAQSNGRQRGGKGNGTSCGKFSGVPGVEIVQCTMSNGVDITYELGVTQQKRQGVDQFSVYQESNRQNRNRVIKQNGFDPFSALHGSDRANHTGIIIQQQESLENKQSLDHYRCPESDGDVNAKPTATTPTKCYSRSSISKDNRLDLTAHILKDEEKRDSGLDFPAHNFKPEENEDSRSNQISFAGLLPEEINGSDISSSDASDAEDTKQECGEDAPRKRRNSDDDVDELVPNNKMHKSNQKTESILQSRYDTVGCVAVDCRGDVASAVSSGGLILKSPGRVGQAAVYGAGCWAENDCEGSGSNVASCSTGCGEMLVLTSMASSSARAVAKHYDGGIEQLPQHLRAVFLDSKFLRSFSRSKCGGCLVLRHDPSDGSSDLCCFHSASKMAFAYMGAQDDKPKTVFTTLPPEKEGEDLVVDFVSYYPSRLTGQPQPGAR</sequence>
<feature type="region of interest" description="Disordered" evidence="4">
    <location>
        <begin position="359"/>
        <end position="379"/>
    </location>
</feature>
<dbReference type="AlphaFoldDB" id="A0A2P2I1Z9"/>
<feature type="compositionally biased region" description="Basic and acidic residues" evidence="4">
    <location>
        <begin position="369"/>
        <end position="378"/>
    </location>
</feature>
<dbReference type="InterPro" id="IPR000246">
    <property type="entry name" value="Peptidase_T2"/>
</dbReference>
<evidence type="ECO:0000313" key="5">
    <source>
        <dbReference type="EMBL" id="LAB68021.1"/>
    </source>
</evidence>
<dbReference type="Gene3D" id="3.60.20.30">
    <property type="entry name" value="(Glycosyl)asparaginase"/>
    <property type="match status" value="1"/>
</dbReference>
<name>A0A2P2I1Z9_9CRUS</name>
<reference evidence="5" key="1">
    <citation type="journal article" date="2018" name="Biosci. Biotechnol. Biochem.">
        <title>Polysaccharide hydrolase of the hadal zone amphipods Hirondellea gigas.</title>
        <authorList>
            <person name="Kobayashi H."/>
            <person name="Nagahama T."/>
            <person name="Arai W."/>
            <person name="Sasagawa Y."/>
            <person name="Umeda M."/>
            <person name="Hayashi T."/>
            <person name="Nikaido I."/>
            <person name="Watanabe H."/>
            <person name="Oguri K."/>
            <person name="Kitazato H."/>
            <person name="Fujioka K."/>
            <person name="Kido Y."/>
            <person name="Takami H."/>
        </authorList>
    </citation>
    <scope>NUCLEOTIDE SEQUENCE</scope>
    <source>
        <tissue evidence="5">Whole body</tissue>
    </source>
</reference>
<feature type="compositionally biased region" description="Basic and acidic residues" evidence="4">
    <location>
        <begin position="406"/>
        <end position="417"/>
    </location>
</feature>
<feature type="compositionally biased region" description="Basic and acidic residues" evidence="4">
    <location>
        <begin position="173"/>
        <end position="195"/>
    </location>
</feature>